<keyword evidence="2 6" id="KW-0732">Signal</keyword>
<comment type="caution">
    <text evidence="7">The sequence shown here is derived from an EMBL/GenBank/DDBJ whole genome shotgun (WGS) entry which is preliminary data.</text>
</comment>
<evidence type="ECO:0000256" key="5">
    <source>
        <dbReference type="ARBA" id="ARBA00023288"/>
    </source>
</evidence>
<gene>
    <name evidence="7" type="ORF">P4I72_16385</name>
</gene>
<dbReference type="InterPro" id="IPR006059">
    <property type="entry name" value="SBP"/>
</dbReference>
<reference evidence="7 8" key="1">
    <citation type="submission" date="2023-03" db="EMBL/GenBank/DDBJ databases">
        <title>Bacillus Genome Sequencing.</title>
        <authorList>
            <person name="Dunlap C."/>
        </authorList>
    </citation>
    <scope>NUCLEOTIDE SEQUENCE [LARGE SCALE GENOMIC DNA]</scope>
    <source>
        <strain evidence="7 8">BD-533</strain>
    </source>
</reference>
<dbReference type="EMBL" id="JARLKY010000037">
    <property type="protein sequence ID" value="MEC0228707.1"/>
    <property type="molecule type" value="Genomic_DNA"/>
</dbReference>
<dbReference type="Gene3D" id="3.40.190.10">
    <property type="entry name" value="Periplasmic binding protein-like II"/>
    <property type="match status" value="2"/>
</dbReference>
<name>A0ABU6G3G6_9BACL</name>
<evidence type="ECO:0000256" key="3">
    <source>
        <dbReference type="ARBA" id="ARBA00023136"/>
    </source>
</evidence>
<evidence type="ECO:0000256" key="6">
    <source>
        <dbReference type="SAM" id="SignalP"/>
    </source>
</evidence>
<dbReference type="PANTHER" id="PTHR43649:SF33">
    <property type="entry name" value="POLYGALACTURONAN_RHAMNOGALACTURONAN-BINDING PROTEIN YTCQ"/>
    <property type="match status" value="1"/>
</dbReference>
<keyword evidence="4" id="KW-0564">Palmitate</keyword>
<feature type="chain" id="PRO_5046080187" evidence="6">
    <location>
        <begin position="31"/>
        <end position="528"/>
    </location>
</feature>
<keyword evidence="3" id="KW-0472">Membrane</keyword>
<evidence type="ECO:0000313" key="7">
    <source>
        <dbReference type="EMBL" id="MEC0228707.1"/>
    </source>
</evidence>
<evidence type="ECO:0000256" key="4">
    <source>
        <dbReference type="ARBA" id="ARBA00023139"/>
    </source>
</evidence>
<keyword evidence="8" id="KW-1185">Reference proteome</keyword>
<evidence type="ECO:0000256" key="2">
    <source>
        <dbReference type="ARBA" id="ARBA00022729"/>
    </source>
</evidence>
<dbReference type="PANTHER" id="PTHR43649">
    <property type="entry name" value="ARABINOSE-BINDING PROTEIN-RELATED"/>
    <property type="match status" value="1"/>
</dbReference>
<sequence>MRKKQLSMVTLSVSLSLTLALSACSSKPEATSQPTAEASKGKFDKKLTITAFNSGAFNPGSQMPAREDDPIRQMLEKAVNVDFQMTIPPADQQLAKLNTMIASGDIPDLIFMTSRATAVEYYNQGILADLDKNDLNNYPDLQNRFKPEDWESMKYKGKTIGTPGYELVSGVRGWWLRNDWLTKLNLKAPTTPDELLEVMKAFTFKDPDGNGKNDTYGFAAGVGKDGSLITLGWEQIFWMFGVNPTIVDQVGGKLVFGNTDPRMKEALAFINKMLEAKVVDPDWVSINEAPAIDKKMYSGKIGIIINDWRRMEKANSALMKELSGEIPDWQVIAPPKGPNGDQTIGLKAFQNNSWAISKTAAKDPEKLNRILALLQYWYTDKDFYPWASYGLKTIGWDNVSGSVQRIQENLASKEISEKYRWTSNYSLPRRTNDDLFFNFTNPKTAEFQKINLTYVKANTTNPYILPDPTDTKLSERNKFTNESLLKFMMGKDPLTKWDDYLAALDSKFDYAKYKDLVAKQLTEAGVMK</sequence>
<feature type="signal peptide" evidence="6">
    <location>
        <begin position="1"/>
        <end position="30"/>
    </location>
</feature>
<proteinExistence type="predicted"/>
<evidence type="ECO:0000313" key="8">
    <source>
        <dbReference type="Proteomes" id="UP001338137"/>
    </source>
</evidence>
<evidence type="ECO:0000256" key="1">
    <source>
        <dbReference type="ARBA" id="ARBA00022475"/>
    </source>
</evidence>
<dbReference type="RefSeq" id="WP_326072903.1">
    <property type="nucleotide sequence ID" value="NZ_JARLKY010000037.1"/>
</dbReference>
<dbReference type="InterPro" id="IPR050490">
    <property type="entry name" value="Bact_solute-bd_prot1"/>
</dbReference>
<keyword evidence="1" id="KW-1003">Cell membrane</keyword>
<dbReference type="Proteomes" id="UP001338137">
    <property type="component" value="Unassembled WGS sequence"/>
</dbReference>
<organism evidence="7 8">
    <name type="scientific">Paenibacillus alba</name>
    <dbReference type="NCBI Taxonomy" id="1197127"/>
    <lineage>
        <taxon>Bacteria</taxon>
        <taxon>Bacillati</taxon>
        <taxon>Bacillota</taxon>
        <taxon>Bacilli</taxon>
        <taxon>Bacillales</taxon>
        <taxon>Paenibacillaceae</taxon>
        <taxon>Paenibacillus</taxon>
    </lineage>
</organism>
<dbReference type="Pfam" id="PF01547">
    <property type="entry name" value="SBP_bac_1"/>
    <property type="match status" value="1"/>
</dbReference>
<keyword evidence="5" id="KW-0449">Lipoprotein</keyword>
<accession>A0ABU6G3G6</accession>
<dbReference type="SUPFAM" id="SSF53850">
    <property type="entry name" value="Periplasmic binding protein-like II"/>
    <property type="match status" value="1"/>
</dbReference>
<dbReference type="PROSITE" id="PS51257">
    <property type="entry name" value="PROKAR_LIPOPROTEIN"/>
    <property type="match status" value="1"/>
</dbReference>
<protein>
    <submittedName>
        <fullName evidence="7">Extracellular solute-binding protein</fullName>
    </submittedName>
</protein>